<dbReference type="EMBL" id="POTX01000126">
    <property type="protein sequence ID" value="PZF93233.1"/>
    <property type="molecule type" value="Genomic_DNA"/>
</dbReference>
<feature type="region of interest" description="Disordered" evidence="4">
    <location>
        <begin position="1"/>
        <end position="105"/>
    </location>
</feature>
<reference evidence="6 7" key="1">
    <citation type="submission" date="2018-01" db="EMBL/GenBank/DDBJ databases">
        <title>Draft genome sequence of Jishengella endophytica.</title>
        <authorList>
            <person name="Sahin N."/>
            <person name="Ay H."/>
            <person name="Saygin H."/>
        </authorList>
    </citation>
    <scope>NUCLEOTIDE SEQUENCE [LARGE SCALE GENOMIC DNA]</scope>
    <source>
        <strain evidence="6 7">DSM 45430</strain>
    </source>
</reference>
<dbReference type="OrthoDB" id="3367236at2"/>
<dbReference type="SUPFAM" id="SSF46785">
    <property type="entry name" value="Winged helix' DNA-binding domain"/>
    <property type="match status" value="1"/>
</dbReference>
<evidence type="ECO:0000259" key="5">
    <source>
        <dbReference type="PROSITE" id="PS50949"/>
    </source>
</evidence>
<evidence type="ECO:0000313" key="7">
    <source>
        <dbReference type="Proteomes" id="UP000248627"/>
    </source>
</evidence>
<keyword evidence="7" id="KW-1185">Reference proteome</keyword>
<dbReference type="InterPro" id="IPR008920">
    <property type="entry name" value="TF_FadR/GntR_C"/>
</dbReference>
<evidence type="ECO:0000256" key="1">
    <source>
        <dbReference type="ARBA" id="ARBA00023015"/>
    </source>
</evidence>
<dbReference type="SUPFAM" id="SSF48008">
    <property type="entry name" value="GntR ligand-binding domain-like"/>
    <property type="match status" value="1"/>
</dbReference>
<name>A0A2W2DK69_9ACTN</name>
<feature type="compositionally biased region" description="Low complexity" evidence="4">
    <location>
        <begin position="8"/>
        <end position="26"/>
    </location>
</feature>
<evidence type="ECO:0000313" key="6">
    <source>
        <dbReference type="EMBL" id="PZF93233.1"/>
    </source>
</evidence>
<feature type="domain" description="HTH gntR-type" evidence="5">
    <location>
        <begin position="132"/>
        <end position="198"/>
    </location>
</feature>
<dbReference type="CDD" id="cd07377">
    <property type="entry name" value="WHTH_GntR"/>
    <property type="match status" value="1"/>
</dbReference>
<dbReference type="InterPro" id="IPR011711">
    <property type="entry name" value="GntR_C"/>
</dbReference>
<dbReference type="PANTHER" id="PTHR43537">
    <property type="entry name" value="TRANSCRIPTIONAL REGULATOR, GNTR FAMILY"/>
    <property type="match status" value="1"/>
</dbReference>
<dbReference type="GO" id="GO:0003677">
    <property type="term" value="F:DNA binding"/>
    <property type="evidence" value="ECO:0007669"/>
    <property type="project" value="UniProtKB-KW"/>
</dbReference>
<comment type="caution">
    <text evidence="6">The sequence shown here is derived from an EMBL/GenBank/DDBJ whole genome shotgun (WGS) entry which is preliminary data.</text>
</comment>
<dbReference type="PANTHER" id="PTHR43537:SF24">
    <property type="entry name" value="GLUCONATE OPERON TRANSCRIPTIONAL REPRESSOR"/>
    <property type="match status" value="1"/>
</dbReference>
<proteinExistence type="predicted"/>
<evidence type="ECO:0000256" key="3">
    <source>
        <dbReference type="ARBA" id="ARBA00023163"/>
    </source>
</evidence>
<dbReference type="Pfam" id="PF07729">
    <property type="entry name" value="FCD"/>
    <property type="match status" value="1"/>
</dbReference>
<dbReference type="Gene3D" id="1.20.120.530">
    <property type="entry name" value="GntR ligand-binding domain-like"/>
    <property type="match status" value="1"/>
</dbReference>
<dbReference type="AlphaFoldDB" id="A0A2W2DK69"/>
<dbReference type="InterPro" id="IPR000524">
    <property type="entry name" value="Tscrpt_reg_HTH_GntR"/>
</dbReference>
<keyword evidence="1" id="KW-0805">Transcription regulation</keyword>
<dbReference type="Pfam" id="PF00392">
    <property type="entry name" value="GntR"/>
    <property type="match status" value="1"/>
</dbReference>
<dbReference type="SMART" id="SM00895">
    <property type="entry name" value="FCD"/>
    <property type="match status" value="1"/>
</dbReference>
<keyword evidence="3" id="KW-0804">Transcription</keyword>
<evidence type="ECO:0000256" key="4">
    <source>
        <dbReference type="SAM" id="MobiDB-lite"/>
    </source>
</evidence>
<gene>
    <name evidence="6" type="ORF">C1I93_18210</name>
</gene>
<dbReference type="Gene3D" id="1.10.10.10">
    <property type="entry name" value="Winged helix-like DNA-binding domain superfamily/Winged helix DNA-binding domain"/>
    <property type="match status" value="1"/>
</dbReference>
<dbReference type="SMART" id="SM00345">
    <property type="entry name" value="HTH_GNTR"/>
    <property type="match status" value="1"/>
</dbReference>
<dbReference type="Proteomes" id="UP000248627">
    <property type="component" value="Unassembled WGS sequence"/>
</dbReference>
<organism evidence="6 7">
    <name type="scientific">Micromonospora endophytica</name>
    <dbReference type="NCBI Taxonomy" id="515350"/>
    <lineage>
        <taxon>Bacteria</taxon>
        <taxon>Bacillati</taxon>
        <taxon>Actinomycetota</taxon>
        <taxon>Actinomycetes</taxon>
        <taxon>Micromonosporales</taxon>
        <taxon>Micromonosporaceae</taxon>
        <taxon>Micromonospora</taxon>
    </lineage>
</organism>
<accession>A0A2W2DK69</accession>
<dbReference type="InterPro" id="IPR036388">
    <property type="entry name" value="WH-like_DNA-bd_sf"/>
</dbReference>
<dbReference type="GO" id="GO:0003700">
    <property type="term" value="F:DNA-binding transcription factor activity"/>
    <property type="evidence" value="ECO:0007669"/>
    <property type="project" value="InterPro"/>
</dbReference>
<evidence type="ECO:0000256" key="2">
    <source>
        <dbReference type="ARBA" id="ARBA00023125"/>
    </source>
</evidence>
<dbReference type="InterPro" id="IPR036390">
    <property type="entry name" value="WH_DNA-bd_sf"/>
</dbReference>
<protein>
    <recommendedName>
        <fullName evidence="5">HTH gntR-type domain-containing protein</fullName>
    </recommendedName>
</protein>
<sequence>MRPRGCRRPTSGPGPRRGTTSTLRPTAAGPPASARLRAWPGPRRRPGFGHGPGFGRGSGRRGQGPRGRGRCAALVGHSCRTSTDAGSTRQNAGTKHRETCSSSAVDRRKSKVLTVNGYREGNVLDVRPIRVESLGEKLANELRRRIIVGDVPSGTRLVEEDLADSFQVSRGPVRDAIRILRAEGLVAGSGRNAATRSLSDADIEELMALRESFELLAVERAIGVRREVLARQLRTALAEMDTAVADRDPSAFTTADIRFHSAFFDSAGMTRLSVLWNQFRPTIEGLLHASGKRLADLAPSAREHHDLAGLITAGKVAEVKAELHRHLQTTCSRLRSAIPPTPVQRETDE</sequence>
<feature type="compositionally biased region" description="Polar residues" evidence="4">
    <location>
        <begin position="79"/>
        <end position="93"/>
    </location>
</feature>
<dbReference type="PROSITE" id="PS50949">
    <property type="entry name" value="HTH_GNTR"/>
    <property type="match status" value="1"/>
</dbReference>
<keyword evidence="2" id="KW-0238">DNA-binding</keyword>
<feature type="compositionally biased region" description="Gly residues" evidence="4">
    <location>
        <begin position="48"/>
        <end position="66"/>
    </location>
</feature>